<accession>A0A852W316</accession>
<evidence type="ECO:0000313" key="6">
    <source>
        <dbReference type="EMBL" id="NYG00785.1"/>
    </source>
</evidence>
<dbReference type="Pfam" id="PF13377">
    <property type="entry name" value="Peripla_BP_3"/>
    <property type="match status" value="1"/>
</dbReference>
<dbReference type="Gene3D" id="3.40.50.2300">
    <property type="match status" value="2"/>
</dbReference>
<gene>
    <name evidence="6" type="ORF">HDA37_001070</name>
</gene>
<evidence type="ECO:0000256" key="2">
    <source>
        <dbReference type="ARBA" id="ARBA00023015"/>
    </source>
</evidence>
<sequence length="333" mass="34969">MSTLADVARLAGVGTGTASRAISGNGYVDPDTRRKVLDAAAELGYRRNAAARALRERRSRVVGLVLPDLHNEFYTASAAVLQADLHAAGYQLLVLATGNDPSGERAAWETLLDRQVDGVVHVPVDPDGTAPPGLPVVQLNRHTRDTTASAVVSDDVAGVADLTRGVLDAGHTDVVAIVGATQLSTSAERLAGFRRAAEDAGLVEDGTDGPRFRVLVTEFSADGGAAAMRRLGDDLPSAVVALSSRLVMGVLRWAGEGGVRIPEDMSLAGLGDPEWFAIWRPAITTFAPPLADMGRHAARRLIAAMAGEAPETGILRLAGEVRTRGSVSTHRRR</sequence>
<dbReference type="PROSITE" id="PS00356">
    <property type="entry name" value="HTH_LACI_1"/>
    <property type="match status" value="1"/>
</dbReference>
<name>A0A852W316_PSEA5</name>
<evidence type="ECO:0000256" key="3">
    <source>
        <dbReference type="ARBA" id="ARBA00023125"/>
    </source>
</evidence>
<dbReference type="InterPro" id="IPR028082">
    <property type="entry name" value="Peripla_BP_I"/>
</dbReference>
<proteinExistence type="predicted"/>
<dbReference type="PANTHER" id="PTHR30146:SF148">
    <property type="entry name" value="HTH-TYPE TRANSCRIPTIONAL REPRESSOR PURR-RELATED"/>
    <property type="match status" value="1"/>
</dbReference>
<dbReference type="Gene3D" id="1.10.260.40">
    <property type="entry name" value="lambda repressor-like DNA-binding domains"/>
    <property type="match status" value="1"/>
</dbReference>
<dbReference type="CDD" id="cd01392">
    <property type="entry name" value="HTH_LacI"/>
    <property type="match status" value="1"/>
</dbReference>
<dbReference type="Proteomes" id="UP000549695">
    <property type="component" value="Unassembled WGS sequence"/>
</dbReference>
<dbReference type="EMBL" id="JACCCZ010000001">
    <property type="protein sequence ID" value="NYG00785.1"/>
    <property type="molecule type" value="Genomic_DNA"/>
</dbReference>
<dbReference type="SMART" id="SM00354">
    <property type="entry name" value="HTH_LACI"/>
    <property type="match status" value="1"/>
</dbReference>
<comment type="caution">
    <text evidence="6">The sequence shown here is derived from an EMBL/GenBank/DDBJ whole genome shotgun (WGS) entry which is preliminary data.</text>
</comment>
<dbReference type="RefSeq" id="WP_179760404.1">
    <property type="nucleotide sequence ID" value="NZ_BAAAJZ010000008.1"/>
</dbReference>
<dbReference type="InterPro" id="IPR046335">
    <property type="entry name" value="LacI/GalR-like_sensor"/>
</dbReference>
<protein>
    <submittedName>
        <fullName evidence="6">LacI family transcriptional regulator</fullName>
    </submittedName>
</protein>
<dbReference type="AlphaFoldDB" id="A0A852W316"/>
<keyword evidence="4" id="KW-0804">Transcription</keyword>
<keyword evidence="3" id="KW-0238">DNA-binding</keyword>
<dbReference type="CDD" id="cd06267">
    <property type="entry name" value="PBP1_LacI_sugar_binding-like"/>
    <property type="match status" value="1"/>
</dbReference>
<organism evidence="6 7">
    <name type="scientific">Pseudonocardia alni</name>
    <name type="common">Amycolata alni</name>
    <dbReference type="NCBI Taxonomy" id="33907"/>
    <lineage>
        <taxon>Bacteria</taxon>
        <taxon>Bacillati</taxon>
        <taxon>Actinomycetota</taxon>
        <taxon>Actinomycetes</taxon>
        <taxon>Pseudonocardiales</taxon>
        <taxon>Pseudonocardiaceae</taxon>
        <taxon>Pseudonocardia</taxon>
    </lineage>
</organism>
<evidence type="ECO:0000256" key="1">
    <source>
        <dbReference type="ARBA" id="ARBA00022491"/>
    </source>
</evidence>
<dbReference type="PROSITE" id="PS50932">
    <property type="entry name" value="HTH_LACI_2"/>
    <property type="match status" value="1"/>
</dbReference>
<reference evidence="6 7" key="1">
    <citation type="submission" date="2020-07" db="EMBL/GenBank/DDBJ databases">
        <title>Sequencing the genomes of 1000 actinobacteria strains.</title>
        <authorList>
            <person name="Klenk H.-P."/>
        </authorList>
    </citation>
    <scope>NUCLEOTIDE SEQUENCE [LARGE SCALE GENOMIC DNA]</scope>
    <source>
        <strain evidence="6 7">DSM 44749</strain>
    </source>
</reference>
<evidence type="ECO:0000259" key="5">
    <source>
        <dbReference type="PROSITE" id="PS50932"/>
    </source>
</evidence>
<dbReference type="InterPro" id="IPR000843">
    <property type="entry name" value="HTH_LacI"/>
</dbReference>
<evidence type="ECO:0000313" key="7">
    <source>
        <dbReference type="Proteomes" id="UP000549695"/>
    </source>
</evidence>
<feature type="domain" description="HTH lacI-type" evidence="5">
    <location>
        <begin position="2"/>
        <end position="56"/>
    </location>
</feature>
<dbReference type="GO" id="GO:0003700">
    <property type="term" value="F:DNA-binding transcription factor activity"/>
    <property type="evidence" value="ECO:0007669"/>
    <property type="project" value="TreeGrafter"/>
</dbReference>
<dbReference type="PANTHER" id="PTHR30146">
    <property type="entry name" value="LACI-RELATED TRANSCRIPTIONAL REPRESSOR"/>
    <property type="match status" value="1"/>
</dbReference>
<evidence type="ECO:0000256" key="4">
    <source>
        <dbReference type="ARBA" id="ARBA00023163"/>
    </source>
</evidence>
<dbReference type="Pfam" id="PF00356">
    <property type="entry name" value="LacI"/>
    <property type="match status" value="1"/>
</dbReference>
<dbReference type="SUPFAM" id="SSF47413">
    <property type="entry name" value="lambda repressor-like DNA-binding domains"/>
    <property type="match status" value="1"/>
</dbReference>
<keyword evidence="1" id="KW-0678">Repressor</keyword>
<dbReference type="GeneID" id="98050880"/>
<keyword evidence="2" id="KW-0805">Transcription regulation</keyword>
<dbReference type="InterPro" id="IPR010982">
    <property type="entry name" value="Lambda_DNA-bd_dom_sf"/>
</dbReference>
<keyword evidence="7" id="KW-1185">Reference proteome</keyword>
<dbReference type="GO" id="GO:0000976">
    <property type="term" value="F:transcription cis-regulatory region binding"/>
    <property type="evidence" value="ECO:0007669"/>
    <property type="project" value="TreeGrafter"/>
</dbReference>
<dbReference type="SUPFAM" id="SSF53822">
    <property type="entry name" value="Periplasmic binding protein-like I"/>
    <property type="match status" value="1"/>
</dbReference>